<gene>
    <name evidence="2" type="ORF">KR76_00012</name>
</gene>
<dbReference type="Proteomes" id="UP000030300">
    <property type="component" value="Chromosome"/>
</dbReference>
<keyword evidence="3" id="KW-1185">Reference proteome</keyword>
<organism evidence="2 3">
    <name type="scientific">Nocardioides simplex</name>
    <name type="common">Arthrobacter simplex</name>
    <dbReference type="NCBI Taxonomy" id="2045"/>
    <lineage>
        <taxon>Bacteria</taxon>
        <taxon>Bacillati</taxon>
        <taxon>Actinomycetota</taxon>
        <taxon>Actinomycetes</taxon>
        <taxon>Propionibacteriales</taxon>
        <taxon>Nocardioidaceae</taxon>
        <taxon>Pimelobacter</taxon>
    </lineage>
</organism>
<dbReference type="HOGENOM" id="CLU_3186437_0_0_11"/>
<evidence type="ECO:0000256" key="1">
    <source>
        <dbReference type="SAM" id="MobiDB-lite"/>
    </source>
</evidence>
<protein>
    <submittedName>
        <fullName evidence="2">Uncharacterized protein</fullName>
    </submittedName>
</protein>
<feature type="region of interest" description="Disordered" evidence="1">
    <location>
        <begin position="1"/>
        <end position="24"/>
    </location>
</feature>
<dbReference type="EMBL" id="CP009896">
    <property type="protein sequence ID" value="AJR18020.1"/>
    <property type="molecule type" value="Genomic_DNA"/>
</dbReference>
<dbReference type="AlphaFoldDB" id="A0A0C5X9V6"/>
<feature type="compositionally biased region" description="Basic and acidic residues" evidence="1">
    <location>
        <begin position="1"/>
        <end position="11"/>
    </location>
</feature>
<proteinExistence type="predicted"/>
<accession>A0A0C5X9V6</accession>
<sequence length="46" mass="5184">MHPDTLAEKARVPGSPIVRKRQHDRGSKHLYSVASLDAWIESWADA</sequence>
<evidence type="ECO:0000313" key="3">
    <source>
        <dbReference type="Proteomes" id="UP000030300"/>
    </source>
</evidence>
<dbReference type="STRING" id="2045.KR76_00012"/>
<name>A0A0C5X9V6_NOCSI</name>
<evidence type="ECO:0000313" key="2">
    <source>
        <dbReference type="EMBL" id="AJR18020.1"/>
    </source>
</evidence>
<reference evidence="2 3" key="1">
    <citation type="journal article" date="2015" name="Genome Announc.">
        <title>Complete Genome Sequence of Steroid-Transforming Nocardioides simplex VKM Ac-2033D.</title>
        <authorList>
            <person name="Shtratnikova V.Y."/>
            <person name="Schelkunov M.I."/>
            <person name="Pekov Y.A."/>
            <person name="Fokina V.V."/>
            <person name="Logacheva M.D."/>
            <person name="Sokolov S.L."/>
            <person name="Bragin E.Y."/>
            <person name="Ashapkin V.V."/>
            <person name="Donova M.V."/>
        </authorList>
    </citation>
    <scope>NUCLEOTIDE SEQUENCE [LARGE SCALE GENOMIC DNA]</scope>
    <source>
        <strain evidence="2 3">VKM Ac-2033D</strain>
    </source>
</reference>
<dbReference type="KEGG" id="psim:KR76_00012"/>